<reference evidence="1" key="1">
    <citation type="journal article" date="2014" name="Front. Microbiol.">
        <title>High frequency of phylogenetically diverse reductive dehalogenase-homologous genes in deep subseafloor sedimentary metagenomes.</title>
        <authorList>
            <person name="Kawai M."/>
            <person name="Futagami T."/>
            <person name="Toyoda A."/>
            <person name="Takaki Y."/>
            <person name="Nishi S."/>
            <person name="Hori S."/>
            <person name="Arai W."/>
            <person name="Tsubouchi T."/>
            <person name="Morono Y."/>
            <person name="Uchiyama I."/>
            <person name="Ito T."/>
            <person name="Fujiyama A."/>
            <person name="Inagaki F."/>
            <person name="Takami H."/>
        </authorList>
    </citation>
    <scope>NUCLEOTIDE SEQUENCE</scope>
    <source>
        <strain evidence="1">Expedition CK06-06</strain>
    </source>
</reference>
<protein>
    <submittedName>
        <fullName evidence="1">Uncharacterized protein</fullName>
    </submittedName>
</protein>
<dbReference type="EMBL" id="BARU01034697">
    <property type="protein sequence ID" value="GAH66566.1"/>
    <property type="molecule type" value="Genomic_DNA"/>
</dbReference>
<name>X1H8R4_9ZZZZ</name>
<sequence>MPWLWYEGSQPTEVIRSGRRKVEYAGNWWTNEIDKLQIQLKADAVRYLSPSFNAALREGKPLTFFIVSGIRAKWRKITAGNDEELYISEYGEDVWTAYDPEKIKSLKTNSVSTYYNWNNLPAPLKQFILNEKFMEAESSG</sequence>
<proteinExistence type="predicted"/>
<accession>X1H8R4</accession>
<gene>
    <name evidence="1" type="ORF">S03H2_54421</name>
</gene>
<comment type="caution">
    <text evidence="1">The sequence shown here is derived from an EMBL/GenBank/DDBJ whole genome shotgun (WGS) entry which is preliminary data.</text>
</comment>
<evidence type="ECO:0000313" key="1">
    <source>
        <dbReference type="EMBL" id="GAH66566.1"/>
    </source>
</evidence>
<organism evidence="1">
    <name type="scientific">marine sediment metagenome</name>
    <dbReference type="NCBI Taxonomy" id="412755"/>
    <lineage>
        <taxon>unclassified sequences</taxon>
        <taxon>metagenomes</taxon>
        <taxon>ecological metagenomes</taxon>
    </lineage>
</organism>
<dbReference type="AlphaFoldDB" id="X1H8R4"/>